<dbReference type="SUPFAM" id="SSF48726">
    <property type="entry name" value="Immunoglobulin"/>
    <property type="match status" value="2"/>
</dbReference>
<dbReference type="InterPro" id="IPR042474">
    <property type="entry name" value="A33"/>
</dbReference>
<evidence type="ECO:0000256" key="6">
    <source>
        <dbReference type="ARBA" id="ARBA00023157"/>
    </source>
</evidence>
<evidence type="ECO:0000259" key="10">
    <source>
        <dbReference type="PROSITE" id="PS50835"/>
    </source>
</evidence>
<evidence type="ECO:0000313" key="12">
    <source>
        <dbReference type="RefSeq" id="XP_030643419.1"/>
    </source>
</evidence>
<dbReference type="PANTHER" id="PTHR44969">
    <property type="entry name" value="CELL SURFACE A33 ANTIGEN"/>
    <property type="match status" value="1"/>
</dbReference>
<keyword evidence="6" id="KW-1015">Disulfide bond</keyword>
<dbReference type="InterPro" id="IPR003599">
    <property type="entry name" value="Ig_sub"/>
</dbReference>
<name>A0A6J2WGK9_CHACN</name>
<evidence type="ECO:0000256" key="7">
    <source>
        <dbReference type="ARBA" id="ARBA00023319"/>
    </source>
</evidence>
<feature type="region of interest" description="Disordered" evidence="8">
    <location>
        <begin position="265"/>
        <end position="410"/>
    </location>
</feature>
<dbReference type="Pfam" id="PF07686">
    <property type="entry name" value="V-set"/>
    <property type="match status" value="1"/>
</dbReference>
<dbReference type="GO" id="GO:0005886">
    <property type="term" value="C:plasma membrane"/>
    <property type="evidence" value="ECO:0007669"/>
    <property type="project" value="InterPro"/>
</dbReference>
<feature type="compositionally biased region" description="Basic and acidic residues" evidence="8">
    <location>
        <begin position="273"/>
        <end position="410"/>
    </location>
</feature>
<proteinExistence type="predicted"/>
<keyword evidence="7" id="KW-0393">Immunoglobulin domain</keyword>
<gene>
    <name evidence="12" type="primary">gpa33b</name>
</gene>
<dbReference type="Proteomes" id="UP000504632">
    <property type="component" value="Chromosome 10"/>
</dbReference>
<dbReference type="RefSeq" id="XP_030643419.1">
    <property type="nucleotide sequence ID" value="XM_030787559.1"/>
</dbReference>
<dbReference type="InterPro" id="IPR003598">
    <property type="entry name" value="Ig_sub2"/>
</dbReference>
<keyword evidence="3" id="KW-0732">Signal</keyword>
<evidence type="ECO:0000256" key="2">
    <source>
        <dbReference type="ARBA" id="ARBA00022692"/>
    </source>
</evidence>
<dbReference type="OrthoDB" id="8825892at2759"/>
<dbReference type="PROSITE" id="PS50835">
    <property type="entry name" value="IG_LIKE"/>
    <property type="match status" value="2"/>
</dbReference>
<dbReference type="InterPro" id="IPR007110">
    <property type="entry name" value="Ig-like_dom"/>
</dbReference>
<evidence type="ECO:0000256" key="4">
    <source>
        <dbReference type="ARBA" id="ARBA00022989"/>
    </source>
</evidence>
<feature type="transmembrane region" description="Helical" evidence="9">
    <location>
        <begin position="234"/>
        <end position="255"/>
    </location>
</feature>
<evidence type="ECO:0000256" key="5">
    <source>
        <dbReference type="ARBA" id="ARBA00023136"/>
    </source>
</evidence>
<feature type="domain" description="Ig-like" evidence="10">
    <location>
        <begin position="11"/>
        <end position="129"/>
    </location>
</feature>
<dbReference type="InterPro" id="IPR036179">
    <property type="entry name" value="Ig-like_dom_sf"/>
</dbReference>
<dbReference type="InParanoid" id="A0A6J2WGK9"/>
<protein>
    <submittedName>
        <fullName evidence="12">Cell surface A33 antigen</fullName>
    </submittedName>
</protein>
<evidence type="ECO:0000256" key="1">
    <source>
        <dbReference type="ARBA" id="ARBA00004479"/>
    </source>
</evidence>
<evidence type="ECO:0000256" key="3">
    <source>
        <dbReference type="ARBA" id="ARBA00022729"/>
    </source>
</evidence>
<keyword evidence="4 9" id="KW-1133">Transmembrane helix</keyword>
<dbReference type="InterPro" id="IPR013106">
    <property type="entry name" value="Ig_V-set"/>
</dbReference>
<dbReference type="SMART" id="SM00408">
    <property type="entry name" value="IGc2"/>
    <property type="match status" value="1"/>
</dbReference>
<feature type="domain" description="Ig-like" evidence="10">
    <location>
        <begin position="133"/>
        <end position="222"/>
    </location>
</feature>
<keyword evidence="11" id="KW-1185">Reference proteome</keyword>
<keyword evidence="5 9" id="KW-0472">Membrane</keyword>
<evidence type="ECO:0000256" key="9">
    <source>
        <dbReference type="SAM" id="Phobius"/>
    </source>
</evidence>
<evidence type="ECO:0000256" key="8">
    <source>
        <dbReference type="SAM" id="MobiDB-lite"/>
    </source>
</evidence>
<organism evidence="11 12">
    <name type="scientific">Chanos chanos</name>
    <name type="common">Milkfish</name>
    <name type="synonym">Mugil chanos</name>
    <dbReference type="NCBI Taxonomy" id="29144"/>
    <lineage>
        <taxon>Eukaryota</taxon>
        <taxon>Metazoa</taxon>
        <taxon>Chordata</taxon>
        <taxon>Craniata</taxon>
        <taxon>Vertebrata</taxon>
        <taxon>Euteleostomi</taxon>
        <taxon>Actinopterygii</taxon>
        <taxon>Neopterygii</taxon>
        <taxon>Teleostei</taxon>
        <taxon>Ostariophysi</taxon>
        <taxon>Gonorynchiformes</taxon>
        <taxon>Chanidae</taxon>
        <taxon>Chanos</taxon>
    </lineage>
</organism>
<dbReference type="AlphaFoldDB" id="A0A6J2WGK9"/>
<comment type="subcellular location">
    <subcellularLocation>
        <location evidence="1">Membrane</location>
        <topology evidence="1">Single-pass type I membrane protein</topology>
    </subcellularLocation>
</comment>
<reference evidence="12" key="1">
    <citation type="submission" date="2025-08" db="UniProtKB">
        <authorList>
            <consortium name="RefSeq"/>
        </authorList>
    </citation>
    <scope>IDENTIFICATION</scope>
</reference>
<keyword evidence="2 9" id="KW-0812">Transmembrane</keyword>
<sequence length="410" mass="47127">MIKILSNTWGLHVSMAQPSLETAQGKKVILTCTFHPKSPVNSLIIITWSGEPRDLSDESITFGTYYSNDGHIDIGPDYEGKASIETDLDQKVSRLTLNHVTVQESRDIKCQVQIPGDDEGQTFDTTNLVVLVPPSDPVCEIKGATEYGHDISLTCVSEEGSPTPTYQWQGYDVSNLQRPFPPKTTQQNGVLSLFNMSREMSGYYVCTSTNKMGSAKCNVTLAVMPSTMNIASTAGIFGGCAAGVLVLVIIIYCCCCRKKEKDEEHATNGPVVEYHDRPPTEHLEDQGGDKRKGSVEGSIDRRDQYEEHSEKSAERRNSSDILREKNVVYRSKDRLNDPDDYNDQRDRYYDRRDRYDDRDNRYDGRRDRYDDRDDRYDDRRDRYDDRHDRYVDRHDRYDNRQDHYDDHTDY</sequence>
<evidence type="ECO:0000313" key="11">
    <source>
        <dbReference type="Proteomes" id="UP000504632"/>
    </source>
</evidence>
<dbReference type="PANTHER" id="PTHR44969:SF1">
    <property type="entry name" value="CELL SURFACE A33 ANTIGEN"/>
    <property type="match status" value="1"/>
</dbReference>
<dbReference type="CTD" id="101885644"/>
<dbReference type="Gene3D" id="2.60.40.10">
    <property type="entry name" value="Immunoglobulins"/>
    <property type="match status" value="2"/>
</dbReference>
<dbReference type="FunFam" id="2.60.40.10:FF:000095">
    <property type="entry name" value="immunoglobulin superfamily member 11 isoform X1"/>
    <property type="match status" value="1"/>
</dbReference>
<accession>A0A6J2WGK9</accession>
<dbReference type="SMART" id="SM00409">
    <property type="entry name" value="IG"/>
    <property type="match status" value="2"/>
</dbReference>
<dbReference type="InterPro" id="IPR013783">
    <property type="entry name" value="Ig-like_fold"/>
</dbReference>
<dbReference type="Pfam" id="PF13927">
    <property type="entry name" value="Ig_3"/>
    <property type="match status" value="1"/>
</dbReference>
<dbReference type="GeneID" id="115823504"/>